<dbReference type="SUPFAM" id="SSF56281">
    <property type="entry name" value="Metallo-hydrolase/oxidoreductase"/>
    <property type="match status" value="1"/>
</dbReference>
<evidence type="ECO:0000313" key="1">
    <source>
        <dbReference type="EMBL" id="WOC52306.1"/>
    </source>
</evidence>
<name>A0AAU0F2N8_9FLAO</name>
<dbReference type="EMBL" id="CP136426">
    <property type="protein sequence ID" value="WOC52306.1"/>
    <property type="molecule type" value="Genomic_DNA"/>
</dbReference>
<evidence type="ECO:0000313" key="2">
    <source>
        <dbReference type="Proteomes" id="UP001432059"/>
    </source>
</evidence>
<dbReference type="Proteomes" id="UP001432059">
    <property type="component" value="Chromosome"/>
</dbReference>
<protein>
    <recommendedName>
        <fullName evidence="3">Hydroxyacylglutathione hydrolase</fullName>
    </recommendedName>
</protein>
<organism evidence="1 2">
    <name type="scientific">Bergeyella porcorum</name>
    <dbReference type="NCBI Taxonomy" id="1735111"/>
    <lineage>
        <taxon>Bacteria</taxon>
        <taxon>Pseudomonadati</taxon>
        <taxon>Bacteroidota</taxon>
        <taxon>Flavobacteriia</taxon>
        <taxon>Flavobacteriales</taxon>
        <taxon>Weeksellaceae</taxon>
        <taxon>Bergeyella</taxon>
    </lineage>
</organism>
<dbReference type="AlphaFoldDB" id="A0AAU0F2N8"/>
<evidence type="ECO:0008006" key="3">
    <source>
        <dbReference type="Google" id="ProtNLM"/>
    </source>
</evidence>
<keyword evidence="2" id="KW-1185">Reference proteome</keyword>
<dbReference type="Gene3D" id="3.60.15.10">
    <property type="entry name" value="Ribonuclease Z/Hydroxyacylglutathione hydrolase-like"/>
    <property type="match status" value="1"/>
</dbReference>
<accession>A0AAU0F2N8</accession>
<dbReference type="KEGG" id="bpor:BPO_1659"/>
<proteinExistence type="predicted"/>
<gene>
    <name evidence="1" type="ORF">BPO_1659</name>
</gene>
<sequence length="125" mass="14280">MKTEKKPPFFWRYPFLGDVGRPDLAQKAANMTQEELAGLLYESLQTKIMPLADDITVYPAHGAGSACGKNMQKETVDTLVTKRKPTTLSINLIKKLCGGSFRRAYGSTEIFRYECRNEQRRLRKF</sequence>
<dbReference type="InterPro" id="IPR036866">
    <property type="entry name" value="RibonucZ/Hydroxyglut_hydro"/>
</dbReference>
<reference evidence="1" key="1">
    <citation type="submission" date="2023-10" db="EMBL/GenBank/DDBJ databases">
        <title>Characterization and whole genome sequencing of a novel strain of Bergeyella porcorum QD2021 isolated from pig.</title>
        <authorList>
            <person name="Liu G."/>
            <person name="Chen C."/>
            <person name="Han X."/>
        </authorList>
    </citation>
    <scope>NUCLEOTIDE SEQUENCE</scope>
    <source>
        <strain evidence="1">QD2021</strain>
    </source>
</reference>